<sequence length="144" mass="15650">MNWSNILTPGPLPPPIPAGGVIEASGFVDWGAVVYNDQGVKGWLLAWDAREINTGASYKVYVTCGPKTEIDRLTPLQIKKRLEESSSHQQLLTRLQRLPRTLSSKAAAPAPSSSNIPLRPSPRTSELLLKVMGALKGCSNYLIN</sequence>
<protein>
    <submittedName>
        <fullName evidence="1">Uncharacterized protein</fullName>
    </submittedName>
</protein>
<dbReference type="EMBL" id="JBDFQZ010000003">
    <property type="protein sequence ID" value="KAK9742075.1"/>
    <property type="molecule type" value="Genomic_DNA"/>
</dbReference>
<dbReference type="AlphaFoldDB" id="A0AAW1M0A8"/>
<evidence type="ECO:0000313" key="1">
    <source>
        <dbReference type="EMBL" id="KAK9742075.1"/>
    </source>
</evidence>
<dbReference type="Proteomes" id="UP001443914">
    <property type="component" value="Unassembled WGS sequence"/>
</dbReference>
<evidence type="ECO:0000313" key="2">
    <source>
        <dbReference type="Proteomes" id="UP001443914"/>
    </source>
</evidence>
<keyword evidence="2" id="KW-1185">Reference proteome</keyword>
<organism evidence="1 2">
    <name type="scientific">Saponaria officinalis</name>
    <name type="common">Common soapwort</name>
    <name type="synonym">Lychnis saponaria</name>
    <dbReference type="NCBI Taxonomy" id="3572"/>
    <lineage>
        <taxon>Eukaryota</taxon>
        <taxon>Viridiplantae</taxon>
        <taxon>Streptophyta</taxon>
        <taxon>Embryophyta</taxon>
        <taxon>Tracheophyta</taxon>
        <taxon>Spermatophyta</taxon>
        <taxon>Magnoliopsida</taxon>
        <taxon>eudicotyledons</taxon>
        <taxon>Gunneridae</taxon>
        <taxon>Pentapetalae</taxon>
        <taxon>Caryophyllales</taxon>
        <taxon>Caryophyllaceae</taxon>
        <taxon>Caryophylleae</taxon>
        <taxon>Saponaria</taxon>
    </lineage>
</organism>
<accession>A0AAW1M0A8</accession>
<comment type="caution">
    <text evidence="1">The sequence shown here is derived from an EMBL/GenBank/DDBJ whole genome shotgun (WGS) entry which is preliminary data.</text>
</comment>
<proteinExistence type="predicted"/>
<reference evidence="1" key="1">
    <citation type="submission" date="2024-03" db="EMBL/GenBank/DDBJ databases">
        <title>WGS assembly of Saponaria officinalis var. Norfolk2.</title>
        <authorList>
            <person name="Jenkins J."/>
            <person name="Shu S."/>
            <person name="Grimwood J."/>
            <person name="Barry K."/>
            <person name="Goodstein D."/>
            <person name="Schmutz J."/>
            <person name="Leebens-Mack J."/>
            <person name="Osbourn A."/>
        </authorList>
    </citation>
    <scope>NUCLEOTIDE SEQUENCE [LARGE SCALE GENOMIC DNA]</scope>
    <source>
        <strain evidence="1">JIC</strain>
    </source>
</reference>
<name>A0AAW1M0A8_SAPOF</name>
<gene>
    <name evidence="1" type="ORF">RND81_03G146800</name>
</gene>